<proteinExistence type="inferred from homology"/>
<dbReference type="EMBL" id="AP031322">
    <property type="protein sequence ID" value="BFH73058.1"/>
    <property type="molecule type" value="Genomic_DNA"/>
</dbReference>
<dbReference type="KEGG" id="sjv:SJAV_10020"/>
<protein>
    <submittedName>
        <fullName evidence="4">Alpha,alpha-trehalase TreH1</fullName>
    </submittedName>
</protein>
<dbReference type="Pfam" id="PF19291">
    <property type="entry name" value="TREH_N"/>
    <property type="match status" value="1"/>
</dbReference>
<comment type="similarity">
    <text evidence="1">Belongs to the glycosyl hydrolase 15 family.</text>
</comment>
<dbReference type="PANTHER" id="PTHR31616">
    <property type="entry name" value="TREHALASE"/>
    <property type="match status" value="1"/>
</dbReference>
<evidence type="ECO:0000256" key="1">
    <source>
        <dbReference type="ARBA" id="ARBA00006188"/>
    </source>
</evidence>
<dbReference type="SUPFAM" id="SSF48208">
    <property type="entry name" value="Six-hairpin glycosidases"/>
    <property type="match status" value="1"/>
</dbReference>
<dbReference type="InterPro" id="IPR045582">
    <property type="entry name" value="Trehalase-like_N"/>
</dbReference>
<evidence type="ECO:0000259" key="3">
    <source>
        <dbReference type="Pfam" id="PF19291"/>
    </source>
</evidence>
<dbReference type="RefSeq" id="WP_369611234.1">
    <property type="nucleotide sequence ID" value="NZ_AP031322.1"/>
</dbReference>
<reference evidence="4" key="1">
    <citation type="submission" date="2024-03" db="EMBL/GenBank/DDBJ databases">
        <title>Complete genome sequence of Sulfurisphaera javensis strain KD-1.</title>
        <authorList>
            <person name="Sakai H."/>
            <person name="Nur N."/>
            <person name="Suwanto A."/>
            <person name="Kurosawa N."/>
        </authorList>
    </citation>
    <scope>NUCLEOTIDE SEQUENCE</scope>
    <source>
        <strain evidence="4">KD-1</strain>
    </source>
</reference>
<dbReference type="InterPro" id="IPR011613">
    <property type="entry name" value="GH15-like"/>
</dbReference>
<dbReference type="InterPro" id="IPR012341">
    <property type="entry name" value="6hp_glycosidase-like_sf"/>
</dbReference>
<name>A0AAT9GQD7_9CREN</name>
<organism evidence="4">
    <name type="scientific">Sulfurisphaera javensis</name>
    <dbReference type="NCBI Taxonomy" id="2049879"/>
    <lineage>
        <taxon>Archaea</taxon>
        <taxon>Thermoproteota</taxon>
        <taxon>Thermoprotei</taxon>
        <taxon>Sulfolobales</taxon>
        <taxon>Sulfolobaceae</taxon>
        <taxon>Sulfurisphaera</taxon>
    </lineage>
</organism>
<dbReference type="GeneID" id="92353930"/>
<dbReference type="GO" id="GO:0004553">
    <property type="term" value="F:hydrolase activity, hydrolyzing O-glycosyl compounds"/>
    <property type="evidence" value="ECO:0007669"/>
    <property type="project" value="UniProtKB-ARBA"/>
</dbReference>
<feature type="domain" description="Trehalase-like N-terminal" evidence="3">
    <location>
        <begin position="3"/>
        <end position="121"/>
    </location>
</feature>
<evidence type="ECO:0000259" key="2">
    <source>
        <dbReference type="Pfam" id="PF00723"/>
    </source>
</evidence>
<feature type="domain" description="GH15-like" evidence="2">
    <location>
        <begin position="209"/>
        <end position="511"/>
    </location>
</feature>
<evidence type="ECO:0000313" key="4">
    <source>
        <dbReference type="EMBL" id="BFH73058.1"/>
    </source>
</evidence>
<dbReference type="Gene3D" id="1.50.10.10">
    <property type="match status" value="1"/>
</dbReference>
<dbReference type="InterPro" id="IPR008928">
    <property type="entry name" value="6-hairpin_glycosidase_sf"/>
</dbReference>
<dbReference type="PANTHER" id="PTHR31616:SF0">
    <property type="entry name" value="GLUCAN 1,4-ALPHA-GLUCOSIDASE"/>
    <property type="match status" value="1"/>
</dbReference>
<accession>A0AAT9GQD7</accession>
<dbReference type="Pfam" id="PF00723">
    <property type="entry name" value="Glyco_hydro_15"/>
    <property type="match status" value="1"/>
</dbReference>
<dbReference type="GO" id="GO:0005975">
    <property type="term" value="P:carbohydrate metabolic process"/>
    <property type="evidence" value="ECO:0007669"/>
    <property type="project" value="InterPro"/>
</dbReference>
<gene>
    <name evidence="4" type="primary">treH1</name>
    <name evidence="4" type="ORF">SJAV_10020</name>
</gene>
<dbReference type="AlphaFoldDB" id="A0AAT9GQD7"/>
<sequence length="567" mass="66044">MKQLGFISNNKTSALIDKGNIVWLPLPRFDSPSLFTRLLDEEGGEFSIYLEEEPKMSYVYPNVLKTEAQGVEIIDIMPKGESGIIRYIKTEKPLKAIIKPLFNYGLYKPIIEERKRGFRFLNPIDNDCLALISDKIKRTGYFEWEILPGEIYIYLIYSSDEKYGPFNKGSSLIYDLKHSFRRSFTYWKNFYEKNKIKNKKDILDVIYETSIWILLSLIYSPTGAVIAAPTTSLPEVEGGGRNWDYRYAWVRDSSIIAEALLKAGYIVEARRIINFFFGLVNFTSKPFLHPLYTIDGDDPPPEIEINWLSGYKNSKPVRIGNAAAMQIQLDIEGFFLDAVYQYYSLTKDKVFLEENWEAIKYIAEWEDKNWKLKDAGIWEDRGKPRHYIHSKVMMWVAMDRAEKLAKEINKEVSWDKEELKKWILENGVKDGHFVQHTETMEVDASLLTLPLYGFISEKDRIFLNTLKKIQEDLVVKEIYVKRYKSDSLGEAKHPFALTTLWLARVYTKLGIDSRKIIENVFKPSLYIAGEHIDIERNEYTGNYPQAFVHAQGILAIKEIKSLDREYP</sequence>